<feature type="non-terminal residue" evidence="1">
    <location>
        <position position="1"/>
    </location>
</feature>
<sequence>GLLPRWQPSQEETTRRASARLMASSACYTCSATRLPVTKPWLNMTALEPRVLKSKTNTGPPQWPG</sequence>
<feature type="non-terminal residue" evidence="1">
    <location>
        <position position="65"/>
    </location>
</feature>
<evidence type="ECO:0000313" key="1">
    <source>
        <dbReference type="EMBL" id="KAI4804770.1"/>
    </source>
</evidence>
<protein>
    <submittedName>
        <fullName evidence="1">Uncharacterized protein</fullName>
    </submittedName>
</protein>
<reference evidence="1" key="1">
    <citation type="submission" date="2022-05" db="EMBL/GenBank/DDBJ databases">
        <title>Chromosome-level genome of Chaenocephalus aceratus.</title>
        <authorList>
            <person name="Park H."/>
        </authorList>
    </citation>
    <scope>NUCLEOTIDE SEQUENCE</scope>
    <source>
        <strain evidence="1">KU_202001</strain>
    </source>
</reference>
<proteinExistence type="predicted"/>
<organism evidence="1 2">
    <name type="scientific">Chaenocephalus aceratus</name>
    <name type="common">Blackfin icefish</name>
    <name type="synonym">Chaenichthys aceratus</name>
    <dbReference type="NCBI Taxonomy" id="36190"/>
    <lineage>
        <taxon>Eukaryota</taxon>
        <taxon>Metazoa</taxon>
        <taxon>Chordata</taxon>
        <taxon>Craniata</taxon>
        <taxon>Vertebrata</taxon>
        <taxon>Euteleostomi</taxon>
        <taxon>Actinopterygii</taxon>
        <taxon>Neopterygii</taxon>
        <taxon>Teleostei</taxon>
        <taxon>Neoteleostei</taxon>
        <taxon>Acanthomorphata</taxon>
        <taxon>Eupercaria</taxon>
        <taxon>Perciformes</taxon>
        <taxon>Notothenioidei</taxon>
        <taxon>Channichthyidae</taxon>
        <taxon>Chaenocephalus</taxon>
    </lineage>
</organism>
<gene>
    <name evidence="1" type="ORF">KUCAC02_026386</name>
</gene>
<accession>A0ACB9VX05</accession>
<keyword evidence="2" id="KW-1185">Reference proteome</keyword>
<dbReference type="EMBL" id="CM043799">
    <property type="protein sequence ID" value="KAI4804770.1"/>
    <property type="molecule type" value="Genomic_DNA"/>
</dbReference>
<evidence type="ECO:0000313" key="2">
    <source>
        <dbReference type="Proteomes" id="UP001057452"/>
    </source>
</evidence>
<comment type="caution">
    <text evidence="1">The sequence shown here is derived from an EMBL/GenBank/DDBJ whole genome shotgun (WGS) entry which is preliminary data.</text>
</comment>
<dbReference type="Proteomes" id="UP001057452">
    <property type="component" value="Chromosome 15"/>
</dbReference>
<name>A0ACB9VX05_CHAAC</name>